<proteinExistence type="predicted"/>
<dbReference type="Proteomes" id="UP001056120">
    <property type="component" value="Linkage Group LG25"/>
</dbReference>
<reference evidence="2" key="1">
    <citation type="journal article" date="2022" name="Mol. Ecol. Resour.">
        <title>The genomes of chicory, endive, great burdock and yacon provide insights into Asteraceae palaeo-polyploidization history and plant inulin production.</title>
        <authorList>
            <person name="Fan W."/>
            <person name="Wang S."/>
            <person name="Wang H."/>
            <person name="Wang A."/>
            <person name="Jiang F."/>
            <person name="Liu H."/>
            <person name="Zhao H."/>
            <person name="Xu D."/>
            <person name="Zhang Y."/>
        </authorList>
    </citation>
    <scope>NUCLEOTIDE SEQUENCE [LARGE SCALE GENOMIC DNA]</scope>
    <source>
        <strain evidence="2">cv. Yunnan</strain>
    </source>
</reference>
<reference evidence="1 2" key="2">
    <citation type="journal article" date="2022" name="Mol. Ecol. Resour.">
        <title>The genomes of chicory, endive, great burdock and yacon provide insights into Asteraceae paleo-polyploidization history and plant inulin production.</title>
        <authorList>
            <person name="Fan W."/>
            <person name="Wang S."/>
            <person name="Wang H."/>
            <person name="Wang A."/>
            <person name="Jiang F."/>
            <person name="Liu H."/>
            <person name="Zhao H."/>
            <person name="Xu D."/>
            <person name="Zhang Y."/>
        </authorList>
    </citation>
    <scope>NUCLEOTIDE SEQUENCE [LARGE SCALE GENOMIC DNA]</scope>
    <source>
        <strain evidence="2">cv. Yunnan</strain>
        <tissue evidence="1">Leaves</tissue>
    </source>
</reference>
<sequence length="304" mass="33181">MCVIGAFKVEILGCGSPIGESPEKQRRPTKVVLLAMEGSCLVDTQNNGALNPWHILGTKPHRPQSAMNPRAMVKLSHLLNSRNKLFQCRLLGEDAGNCFRLMSSAGISTARQSYGADGRSSGRIYADYSIFKGKAALSASPVLPTFSKTGSGYTKVDRRGTIMLTFRPAIGERKYDSEKKQLFALSVTEIGSFISLGPGDSCEFFHDPSMQSRDAGQVRKSLSVKPHTDGYFISLSVTNNILKTNERVTVPVTTAEFAVMRAAFSYALPHIMGWAHSTNPPTENVGRDVLKVHPQLAAASEWDR</sequence>
<evidence type="ECO:0000313" key="1">
    <source>
        <dbReference type="EMBL" id="KAI3706000.1"/>
    </source>
</evidence>
<protein>
    <submittedName>
        <fullName evidence="1">Uncharacterized protein</fullName>
    </submittedName>
</protein>
<keyword evidence="2" id="KW-1185">Reference proteome</keyword>
<organism evidence="1 2">
    <name type="scientific">Smallanthus sonchifolius</name>
    <dbReference type="NCBI Taxonomy" id="185202"/>
    <lineage>
        <taxon>Eukaryota</taxon>
        <taxon>Viridiplantae</taxon>
        <taxon>Streptophyta</taxon>
        <taxon>Embryophyta</taxon>
        <taxon>Tracheophyta</taxon>
        <taxon>Spermatophyta</taxon>
        <taxon>Magnoliopsida</taxon>
        <taxon>eudicotyledons</taxon>
        <taxon>Gunneridae</taxon>
        <taxon>Pentapetalae</taxon>
        <taxon>asterids</taxon>
        <taxon>campanulids</taxon>
        <taxon>Asterales</taxon>
        <taxon>Asteraceae</taxon>
        <taxon>Asteroideae</taxon>
        <taxon>Heliantheae alliance</taxon>
        <taxon>Millerieae</taxon>
        <taxon>Smallanthus</taxon>
    </lineage>
</organism>
<dbReference type="EMBL" id="CM042042">
    <property type="protein sequence ID" value="KAI3706000.1"/>
    <property type="molecule type" value="Genomic_DNA"/>
</dbReference>
<name>A0ACB9AC40_9ASTR</name>
<gene>
    <name evidence="1" type="ORF">L1987_76252</name>
</gene>
<accession>A0ACB9AC40</accession>
<comment type="caution">
    <text evidence="1">The sequence shown here is derived from an EMBL/GenBank/DDBJ whole genome shotgun (WGS) entry which is preliminary data.</text>
</comment>
<evidence type="ECO:0000313" key="2">
    <source>
        <dbReference type="Proteomes" id="UP001056120"/>
    </source>
</evidence>